<organism evidence="1 2">
    <name type="scientific">Serpentinimonas maccroryi</name>
    <dbReference type="NCBI Taxonomy" id="1458426"/>
    <lineage>
        <taxon>Bacteria</taxon>
        <taxon>Pseudomonadati</taxon>
        <taxon>Pseudomonadota</taxon>
        <taxon>Betaproteobacteria</taxon>
        <taxon>Burkholderiales</taxon>
        <taxon>Comamonadaceae</taxon>
        <taxon>Serpentinimonas</taxon>
    </lineage>
</organism>
<dbReference type="KEGG" id="cbab:SMCB_0697"/>
<gene>
    <name evidence="1" type="ORF">SMCB_0697</name>
</gene>
<dbReference type="Proteomes" id="UP000066014">
    <property type="component" value="Chromosome"/>
</dbReference>
<keyword evidence="2" id="KW-1185">Reference proteome</keyword>
<dbReference type="HOGENOM" id="CLU_1935206_0_0_4"/>
<proteinExistence type="predicted"/>
<reference evidence="1 2" key="1">
    <citation type="journal article" date="2014" name="Nat. Commun.">
        <title>Physiological and genomic features of highly alkaliphilic hydrogen-utilizing Betaproteobacteria from a continental serpentinizing site.</title>
        <authorList>
            <person name="Suzuki S."/>
            <person name="Kuenen J.G."/>
            <person name="Schipper K."/>
            <person name="van der Velde S."/>
            <person name="Ishii S."/>
            <person name="Wu A."/>
            <person name="Sorokin D.Y."/>
            <person name="Tenney A."/>
            <person name="Meng X.Y."/>
            <person name="Morrill P.L."/>
            <person name="Kamagata Y."/>
            <person name="Muyzer G."/>
            <person name="Nealson K.H."/>
        </authorList>
    </citation>
    <scope>NUCLEOTIDE SEQUENCE [LARGE SCALE GENOMIC DNA]</scope>
    <source>
        <strain evidence="1 2">B1</strain>
    </source>
</reference>
<dbReference type="STRING" id="1458426.SMCB_0697"/>
<sequence>MSLASRISALASRVGLEVKTKIDATHPGLARAWVCFGYVGTQIVVRASHNVASVTRTAAGRYRVSFATAMPNAHYCWTALARSSTDSGTQRIAIVRSITDQKTAQFVDISCATTAATFSDSTEINLTVHI</sequence>
<dbReference type="AlphaFoldDB" id="A0A060NNJ3"/>
<dbReference type="RefSeq" id="WP_045535085.1">
    <property type="nucleotide sequence ID" value="NZ_AP014569.1"/>
</dbReference>
<name>A0A060NNJ3_9BURK</name>
<protein>
    <submittedName>
        <fullName evidence="1">Uncharacterized protein</fullName>
    </submittedName>
</protein>
<accession>A0A060NNJ3</accession>
<evidence type="ECO:0000313" key="1">
    <source>
        <dbReference type="EMBL" id="BAO82925.1"/>
    </source>
</evidence>
<dbReference type="OrthoDB" id="6057690at2"/>
<evidence type="ECO:0000313" key="2">
    <source>
        <dbReference type="Proteomes" id="UP000066014"/>
    </source>
</evidence>
<dbReference type="EMBL" id="AP014569">
    <property type="protein sequence ID" value="BAO82925.1"/>
    <property type="molecule type" value="Genomic_DNA"/>
</dbReference>